<name>A0A9W9WGS1_9EURO</name>
<evidence type="ECO:0000313" key="1">
    <source>
        <dbReference type="EMBL" id="KAJ5459252.1"/>
    </source>
</evidence>
<protein>
    <submittedName>
        <fullName evidence="1">Uncharacterized protein</fullName>
    </submittedName>
</protein>
<keyword evidence="2" id="KW-1185">Reference proteome</keyword>
<comment type="caution">
    <text evidence="1">The sequence shown here is derived from an EMBL/GenBank/DDBJ whole genome shotgun (WGS) entry which is preliminary data.</text>
</comment>
<gene>
    <name evidence="1" type="ORF">N7530_011196</name>
</gene>
<reference evidence="1" key="2">
    <citation type="journal article" date="2023" name="IMA Fungus">
        <title>Comparative genomic study of the Penicillium genus elucidates a diverse pangenome and 15 lateral gene transfer events.</title>
        <authorList>
            <person name="Petersen C."/>
            <person name="Sorensen T."/>
            <person name="Nielsen M.R."/>
            <person name="Sondergaard T.E."/>
            <person name="Sorensen J.L."/>
            <person name="Fitzpatrick D.A."/>
            <person name="Frisvad J.C."/>
            <person name="Nielsen K.L."/>
        </authorList>
    </citation>
    <scope>NUCLEOTIDE SEQUENCE</scope>
    <source>
        <strain evidence="1">IBT 17660</strain>
    </source>
</reference>
<evidence type="ECO:0000313" key="2">
    <source>
        <dbReference type="Proteomes" id="UP001147760"/>
    </source>
</evidence>
<dbReference type="AlphaFoldDB" id="A0A9W9WGS1"/>
<reference evidence="1" key="1">
    <citation type="submission" date="2022-12" db="EMBL/GenBank/DDBJ databases">
        <authorList>
            <person name="Petersen C."/>
        </authorList>
    </citation>
    <scope>NUCLEOTIDE SEQUENCE</scope>
    <source>
        <strain evidence="1">IBT 17660</strain>
    </source>
</reference>
<dbReference type="EMBL" id="JAPWDO010000008">
    <property type="protein sequence ID" value="KAJ5459252.1"/>
    <property type="molecule type" value="Genomic_DNA"/>
</dbReference>
<accession>A0A9W9WGS1</accession>
<proteinExistence type="predicted"/>
<organism evidence="1 2">
    <name type="scientific">Penicillium desertorum</name>
    <dbReference type="NCBI Taxonomy" id="1303715"/>
    <lineage>
        <taxon>Eukaryota</taxon>
        <taxon>Fungi</taxon>
        <taxon>Dikarya</taxon>
        <taxon>Ascomycota</taxon>
        <taxon>Pezizomycotina</taxon>
        <taxon>Eurotiomycetes</taxon>
        <taxon>Eurotiomycetidae</taxon>
        <taxon>Eurotiales</taxon>
        <taxon>Aspergillaceae</taxon>
        <taxon>Penicillium</taxon>
    </lineage>
</organism>
<dbReference type="Proteomes" id="UP001147760">
    <property type="component" value="Unassembled WGS sequence"/>
</dbReference>
<sequence>MAMRYNLVSVLKLRNAQVFEVAVCSWRLLITEAKSSQWTEYLAKTLLKRIADKSLLGERLLAEEVSQFTNNDYGVCRHIVECWAKSEFTPENPEPYANFNTQHGCKTLPSVAGSKRTSYRKNTLWTLCSNDQKETKPIAKCHEK</sequence>